<name>A0A834VDA9_SARSC</name>
<evidence type="ECO:0000313" key="5">
    <source>
        <dbReference type="Proteomes" id="UP000070412"/>
    </source>
</evidence>
<gene>
    <name evidence="3" type="ORF">SSS_7285</name>
</gene>
<keyword evidence="2" id="KW-0812">Transmembrane</keyword>
<keyword evidence="2" id="KW-1133">Transmembrane helix</keyword>
<feature type="compositionally biased region" description="Low complexity" evidence="1">
    <location>
        <begin position="468"/>
        <end position="482"/>
    </location>
</feature>
<organism evidence="3">
    <name type="scientific">Sarcoptes scabiei</name>
    <name type="common">Itch mite</name>
    <name type="synonym">Acarus scabiei</name>
    <dbReference type="NCBI Taxonomy" id="52283"/>
    <lineage>
        <taxon>Eukaryota</taxon>
        <taxon>Metazoa</taxon>
        <taxon>Ecdysozoa</taxon>
        <taxon>Arthropoda</taxon>
        <taxon>Chelicerata</taxon>
        <taxon>Arachnida</taxon>
        <taxon>Acari</taxon>
        <taxon>Acariformes</taxon>
        <taxon>Sarcoptiformes</taxon>
        <taxon>Astigmata</taxon>
        <taxon>Psoroptidia</taxon>
        <taxon>Sarcoptoidea</taxon>
        <taxon>Sarcoptidae</taxon>
        <taxon>Sarcoptinae</taxon>
        <taxon>Sarcoptes</taxon>
    </lineage>
</organism>
<protein>
    <submittedName>
        <fullName evidence="3 4">Uncharacterized protein</fullName>
    </submittedName>
</protein>
<feature type="region of interest" description="Disordered" evidence="1">
    <location>
        <begin position="452"/>
        <end position="535"/>
    </location>
</feature>
<feature type="compositionally biased region" description="Polar residues" evidence="1">
    <location>
        <begin position="164"/>
        <end position="173"/>
    </location>
</feature>
<reference evidence="5" key="1">
    <citation type="journal article" date="2020" name="PLoS Negl. Trop. Dis.">
        <title>High-quality nuclear genome for Sarcoptes scabiei-A critical resource for a neglected parasite.</title>
        <authorList>
            <person name="Korhonen P.K."/>
            <person name="Gasser R.B."/>
            <person name="Ma G."/>
            <person name="Wang T."/>
            <person name="Stroehlein A.J."/>
            <person name="Young N.D."/>
            <person name="Ang C.S."/>
            <person name="Fernando D.D."/>
            <person name="Lu H.C."/>
            <person name="Taylor S."/>
            <person name="Reynolds S.L."/>
            <person name="Mofiz E."/>
            <person name="Najaraj S.H."/>
            <person name="Gowda H."/>
            <person name="Madugundu A."/>
            <person name="Renuse S."/>
            <person name="Holt D."/>
            <person name="Pandey A."/>
            <person name="Papenfuss A.T."/>
            <person name="Fischer K."/>
        </authorList>
    </citation>
    <scope>NUCLEOTIDE SEQUENCE [LARGE SCALE GENOMIC DNA]</scope>
</reference>
<reference evidence="4" key="3">
    <citation type="submission" date="2022-06" db="UniProtKB">
        <authorList>
            <consortium name="EnsemblMetazoa"/>
        </authorList>
    </citation>
    <scope>IDENTIFICATION</scope>
</reference>
<feature type="region of interest" description="Disordered" evidence="1">
    <location>
        <begin position="315"/>
        <end position="336"/>
    </location>
</feature>
<evidence type="ECO:0000256" key="1">
    <source>
        <dbReference type="SAM" id="MobiDB-lite"/>
    </source>
</evidence>
<evidence type="ECO:0000313" key="3">
    <source>
        <dbReference type="EMBL" id="KAF7489508.1"/>
    </source>
</evidence>
<evidence type="ECO:0000313" key="4">
    <source>
        <dbReference type="EnsemblMetazoa" id="KAF7489508.1"/>
    </source>
</evidence>
<dbReference type="AlphaFoldDB" id="A0A834VDA9"/>
<feature type="compositionally biased region" description="Low complexity" evidence="1">
    <location>
        <begin position="116"/>
        <end position="135"/>
    </location>
</feature>
<reference evidence="3" key="2">
    <citation type="submission" date="2020-01" db="EMBL/GenBank/DDBJ databases">
        <authorList>
            <person name="Korhonen P.K.K."/>
            <person name="Guangxu M.G."/>
            <person name="Wang T.W."/>
            <person name="Stroehlein A.J.S."/>
            <person name="Young N.D."/>
            <person name="Ang C.-S.A."/>
            <person name="Fernando D.W.F."/>
            <person name="Lu H.L."/>
            <person name="Taylor S.T."/>
            <person name="Ehtesham M.E.M."/>
            <person name="Najaraj S.H.N."/>
            <person name="Harsha G.H.G."/>
            <person name="Madugundu A.M."/>
            <person name="Renuse S.R."/>
            <person name="Holt D.H."/>
            <person name="Pandey A.P."/>
            <person name="Papenfuss A.P."/>
            <person name="Gasser R.B.G."/>
            <person name="Fischer K.F."/>
        </authorList>
    </citation>
    <scope>NUCLEOTIDE SEQUENCE</scope>
    <source>
        <strain evidence="3">SSS_KF_BRIS2020</strain>
    </source>
</reference>
<evidence type="ECO:0000256" key="2">
    <source>
        <dbReference type="SAM" id="Phobius"/>
    </source>
</evidence>
<feature type="region of interest" description="Disordered" evidence="1">
    <location>
        <begin position="107"/>
        <end position="177"/>
    </location>
</feature>
<feature type="compositionally biased region" description="Low complexity" evidence="1">
    <location>
        <begin position="147"/>
        <end position="159"/>
    </location>
</feature>
<feature type="compositionally biased region" description="Polar residues" evidence="1">
    <location>
        <begin position="452"/>
        <end position="462"/>
    </location>
</feature>
<feature type="compositionally biased region" description="Low complexity" evidence="1">
    <location>
        <begin position="316"/>
        <end position="334"/>
    </location>
</feature>
<sequence>MYEYIFPIKTNRSDIGSIHSKTNETVRTWKTGSNNWNNQNPVLNSCNDTFVMVDMDRENQDRSMQNCLSYHHCSSSSTTSLSSKFFTDGGGRNETIIVGKNQFRNCDQLNNHHQHPLSSFPSPSPSPTSNTSSGSNYDISSHRNHLRQQQQQQQQQQQRRYQRISSISNNGNSWKRRIRTRSIANNIADATNSIKAHPSNHHHHYHRTNKLKSLNSFQKMGTMMNSDDWNSDVNRDNYDDHQAKKDDLEHLNYDHSNQYASIIRSAIIERDLLSNRRQYSGQIYQQPSLTSPSSLHSSQLSISDCSSSFFYLDPPSLSRRSTSSSLTSFQTTQTINRRSVRRPIAAPPPPPLPPRLIQRNSLQNIPIDQIEMETLEEKGKRQRKSSKIIVNGNNILDSSENEEPTNLTNPSPFGTCIKSDRFRSKNKSPAIELKITDLDERAQPERFAQIRSIRTNETQTNLIPKELSQPQQQQSSPSVVSSTSAAPAMTRNETKVMNSINDVVVSSSQTSPNESSIKILSQETNPANQNDTNDGSESIKIEIVEDSSLKKMKKKKKSEIGKDGDLNEIGSYRLKISQKPSEEFYDGGEEGEIKRTKKAYLMGGFASFHDDNRPHHYKIIKRGCQFFWLLIVLILVIVGIVSLVFLIINEYDHLVCMLKNLGVDDGQNFDDLGGGSRATLTTTSSLLIEETDLGYL</sequence>
<dbReference type="EnsemblMetazoa" id="SSS_7285s_mrna">
    <property type="protein sequence ID" value="KAF7489508.1"/>
    <property type="gene ID" value="SSS_7285"/>
</dbReference>
<dbReference type="EMBL" id="WVUK01000064">
    <property type="protein sequence ID" value="KAF7489508.1"/>
    <property type="molecule type" value="Genomic_DNA"/>
</dbReference>
<keyword evidence="5" id="KW-1185">Reference proteome</keyword>
<feature type="transmembrane region" description="Helical" evidence="2">
    <location>
        <begin position="626"/>
        <end position="648"/>
    </location>
</feature>
<feature type="compositionally biased region" description="Polar residues" evidence="1">
    <location>
        <begin position="495"/>
        <end position="535"/>
    </location>
</feature>
<accession>A0A834VDA9</accession>
<keyword evidence="2" id="KW-0472">Membrane</keyword>
<dbReference type="Proteomes" id="UP000070412">
    <property type="component" value="Unassembled WGS sequence"/>
</dbReference>
<proteinExistence type="predicted"/>